<keyword evidence="6" id="KW-1185">Reference proteome</keyword>
<evidence type="ECO:0000259" key="4">
    <source>
        <dbReference type="Pfam" id="PF17289"/>
    </source>
</evidence>
<organism evidence="5 6">
    <name type="scientific">Methylomagnum ishizawai</name>
    <dbReference type="NCBI Taxonomy" id="1760988"/>
    <lineage>
        <taxon>Bacteria</taxon>
        <taxon>Pseudomonadati</taxon>
        <taxon>Pseudomonadota</taxon>
        <taxon>Gammaproteobacteria</taxon>
        <taxon>Methylococcales</taxon>
        <taxon>Methylococcaceae</taxon>
        <taxon>Methylomagnum</taxon>
    </lineage>
</organism>
<evidence type="ECO:0000256" key="2">
    <source>
        <dbReference type="SAM" id="MobiDB-lite"/>
    </source>
</evidence>
<name>A0A1Y6CVQ3_9GAMM</name>
<reference evidence="5 6" key="1">
    <citation type="submission" date="2016-12" db="EMBL/GenBank/DDBJ databases">
        <authorList>
            <person name="Song W.-J."/>
            <person name="Kurnit D.M."/>
        </authorList>
    </citation>
    <scope>NUCLEOTIDE SEQUENCE [LARGE SCALE GENOMIC DNA]</scope>
    <source>
        <strain evidence="5 6">175</strain>
    </source>
</reference>
<dbReference type="RefSeq" id="WP_085211780.1">
    <property type="nucleotide sequence ID" value="NZ_FXAM01000001.1"/>
</dbReference>
<protein>
    <submittedName>
        <fullName evidence="5">Uncharacterized protein YjcR</fullName>
    </submittedName>
</protein>
<evidence type="ECO:0000259" key="3">
    <source>
        <dbReference type="Pfam" id="PF06056"/>
    </source>
</evidence>
<dbReference type="InterPro" id="IPR010332">
    <property type="entry name" value="ATPase_terminase-su_N"/>
</dbReference>
<sequence length="603" mass="67848">MAKPYSPEIRASAKRLFLRGFTMEEIRAELRLPNVRQIYDWRKQEGWDALAPTSGVEEVVSRRICVLADRENKSKTEQAELDMLLKRLEALAVPLAKARRIDRAPLDAPLPDEGEADEAEAKPKRRQNGQGKREKKVKNDVSGITAEQLAAVREKLFFSYQLEWHARRYDPETRRTRFILKSRQIGATYYFAWEAFENAVLTGDNQIFLSSSRDQAEVFKAYIIAFAQAHFGVELKGSPAITLSNGAELRFVSTNASTAASYHGHLYVDEIFWIPNFRKVWDQASGMASHKKWTRTLFSVPSAISHPAYELWSGEHFNKAKAKKDQAEFDISHAGLKAGKKGADRFWRQIVTIEDAAAAGCDLFDLEQLQDENGGRAGDAFRNKYLCHFIDDSKSAFNLALLLACGVDPGEWKDFNPKAARPFGNRPVAIGYDPSRTGDNASVVVLAVPLKPADPWRVLERIDMRKVSYESQARRIKEFLKRYNVVHIGVDVSGEGRGVWPYLQDLPQAMPMTYNLNFKADLVTKALDVVQPPPRLQFDAKDKDITAAFLMIHTTTTPGTNQITYHSARTNALGHADVAWAIMHALIYEPINAAGNSTRVAFS</sequence>
<dbReference type="OrthoDB" id="8553810at2"/>
<dbReference type="EMBL" id="FXAM01000001">
    <property type="protein sequence ID" value="SMF94417.1"/>
    <property type="molecule type" value="Genomic_DNA"/>
</dbReference>
<proteinExistence type="predicted"/>
<evidence type="ECO:0000256" key="1">
    <source>
        <dbReference type="ARBA" id="ARBA00022612"/>
    </source>
</evidence>
<dbReference type="STRING" id="1760988.SAMN02949497_1732"/>
<feature type="domain" description="Terminase large subunit gp17-like C-terminal" evidence="4">
    <location>
        <begin position="430"/>
        <end position="588"/>
    </location>
</feature>
<feature type="region of interest" description="Disordered" evidence="2">
    <location>
        <begin position="104"/>
        <end position="139"/>
    </location>
</feature>
<feature type="domain" description="Terminase ATPase subunit N-terminal" evidence="3">
    <location>
        <begin position="8"/>
        <end position="66"/>
    </location>
</feature>
<evidence type="ECO:0000313" key="5">
    <source>
        <dbReference type="EMBL" id="SMF94417.1"/>
    </source>
</evidence>
<dbReference type="Gene3D" id="3.40.50.300">
    <property type="entry name" value="P-loop containing nucleotide triphosphate hydrolases"/>
    <property type="match status" value="1"/>
</dbReference>
<keyword evidence="1" id="KW-1188">Viral release from host cell</keyword>
<dbReference type="Pfam" id="PF06056">
    <property type="entry name" value="Terminase_5"/>
    <property type="match status" value="1"/>
</dbReference>
<dbReference type="Pfam" id="PF17289">
    <property type="entry name" value="Terminase_6C"/>
    <property type="match status" value="1"/>
</dbReference>
<dbReference type="Gene3D" id="3.30.420.240">
    <property type="match status" value="1"/>
</dbReference>
<dbReference type="InterPro" id="IPR035421">
    <property type="entry name" value="Terminase_6C"/>
</dbReference>
<evidence type="ECO:0000313" key="6">
    <source>
        <dbReference type="Proteomes" id="UP000192923"/>
    </source>
</evidence>
<dbReference type="InterPro" id="IPR027417">
    <property type="entry name" value="P-loop_NTPase"/>
</dbReference>
<dbReference type="Proteomes" id="UP000192923">
    <property type="component" value="Unassembled WGS sequence"/>
</dbReference>
<gene>
    <name evidence="5" type="ORF">SAMN02949497_1732</name>
</gene>
<dbReference type="AlphaFoldDB" id="A0A1Y6CVQ3"/>
<dbReference type="Pfam" id="PF03237">
    <property type="entry name" value="Terminase_6N"/>
    <property type="match status" value="1"/>
</dbReference>
<accession>A0A1Y6CVQ3</accession>